<dbReference type="AlphaFoldDB" id="A0AAW0G6J0"/>
<accession>A0AAW0G6J0</accession>
<evidence type="ECO:0000313" key="2">
    <source>
        <dbReference type="Proteomes" id="UP001385951"/>
    </source>
</evidence>
<evidence type="ECO:0000313" key="1">
    <source>
        <dbReference type="EMBL" id="KAK7685578.1"/>
    </source>
</evidence>
<gene>
    <name evidence="1" type="ORF">QCA50_011445</name>
</gene>
<comment type="caution">
    <text evidence="1">The sequence shown here is derived from an EMBL/GenBank/DDBJ whole genome shotgun (WGS) entry which is preliminary data.</text>
</comment>
<dbReference type="EMBL" id="JASBNA010000020">
    <property type="protein sequence ID" value="KAK7685578.1"/>
    <property type="molecule type" value="Genomic_DNA"/>
</dbReference>
<protein>
    <recommendedName>
        <fullName evidence="3">Maturase K</fullName>
    </recommendedName>
</protein>
<organism evidence="1 2">
    <name type="scientific">Cerrena zonata</name>
    <dbReference type="NCBI Taxonomy" id="2478898"/>
    <lineage>
        <taxon>Eukaryota</taxon>
        <taxon>Fungi</taxon>
        <taxon>Dikarya</taxon>
        <taxon>Basidiomycota</taxon>
        <taxon>Agaricomycotina</taxon>
        <taxon>Agaricomycetes</taxon>
        <taxon>Polyporales</taxon>
        <taxon>Cerrenaceae</taxon>
        <taxon>Cerrena</taxon>
    </lineage>
</organism>
<evidence type="ECO:0008006" key="3">
    <source>
        <dbReference type="Google" id="ProtNLM"/>
    </source>
</evidence>
<dbReference type="Proteomes" id="UP001385951">
    <property type="component" value="Unassembled WGS sequence"/>
</dbReference>
<reference evidence="1 2" key="1">
    <citation type="submission" date="2022-09" db="EMBL/GenBank/DDBJ databases">
        <authorList>
            <person name="Palmer J.M."/>
        </authorList>
    </citation>
    <scope>NUCLEOTIDE SEQUENCE [LARGE SCALE GENOMIC DNA]</scope>
    <source>
        <strain evidence="1 2">DSM 7382</strain>
    </source>
</reference>
<name>A0AAW0G6J0_9APHY</name>
<proteinExistence type="predicted"/>
<sequence>MINLPRDSALVRLSVGISSRWHLSSHLGFYSRSHLSHSSPLNRLIHQLPQIYIWWHDLARDLQRPVISEFNFFTSSRLVDSCQIVRTDVSRDDLSPILNFLSSKFFVPSSSIRIR</sequence>
<keyword evidence="2" id="KW-1185">Reference proteome</keyword>